<dbReference type="EMBL" id="RAPY01000002">
    <property type="protein sequence ID" value="RKE52571.1"/>
    <property type="molecule type" value="Genomic_DNA"/>
</dbReference>
<dbReference type="AlphaFoldDB" id="A0A420B7A2"/>
<reference evidence="9 10" key="1">
    <citation type="submission" date="2018-09" db="EMBL/GenBank/DDBJ databases">
        <title>Genomic Encyclopedia of Type Strains, Phase III (KMG-III): the genomes of soil and plant-associated and newly described type strains.</title>
        <authorList>
            <person name="Whitman W."/>
        </authorList>
    </citation>
    <scope>NUCLEOTIDE SEQUENCE [LARGE SCALE GENOMIC DNA]</scope>
    <source>
        <strain evidence="9 10">CECT 7938</strain>
    </source>
</reference>
<evidence type="ECO:0000256" key="2">
    <source>
        <dbReference type="ARBA" id="ARBA00022475"/>
    </source>
</evidence>
<dbReference type="InterPro" id="IPR052159">
    <property type="entry name" value="Competence_DNA_uptake"/>
</dbReference>
<dbReference type="GO" id="GO:0005886">
    <property type="term" value="C:plasma membrane"/>
    <property type="evidence" value="ECO:0007669"/>
    <property type="project" value="UniProtKB-SubCell"/>
</dbReference>
<evidence type="ECO:0000256" key="4">
    <source>
        <dbReference type="ARBA" id="ARBA00022989"/>
    </source>
</evidence>
<feature type="transmembrane region" description="Helical" evidence="6">
    <location>
        <begin position="319"/>
        <end position="336"/>
    </location>
</feature>
<dbReference type="NCBIfam" id="TIGR00360">
    <property type="entry name" value="ComEC_N-term"/>
    <property type="match status" value="1"/>
</dbReference>
<feature type="transmembrane region" description="Helical" evidence="6">
    <location>
        <begin position="493"/>
        <end position="510"/>
    </location>
</feature>
<keyword evidence="10" id="KW-1185">Reference proteome</keyword>
<protein>
    <submittedName>
        <fullName evidence="9">Competence protein ComEC</fullName>
    </submittedName>
</protein>
<feature type="transmembrane region" description="Helical" evidence="6">
    <location>
        <begin position="265"/>
        <end position="286"/>
    </location>
</feature>
<evidence type="ECO:0000313" key="10">
    <source>
        <dbReference type="Proteomes" id="UP000286246"/>
    </source>
</evidence>
<evidence type="ECO:0000256" key="6">
    <source>
        <dbReference type="SAM" id="Phobius"/>
    </source>
</evidence>
<feature type="transmembrane region" description="Helical" evidence="6">
    <location>
        <begin position="293"/>
        <end position="313"/>
    </location>
</feature>
<accession>A0A420B7A2</accession>
<feature type="transmembrane region" description="Helical" evidence="6">
    <location>
        <begin position="367"/>
        <end position="388"/>
    </location>
</feature>
<feature type="transmembrane region" description="Helical" evidence="6">
    <location>
        <begin position="38"/>
        <end position="59"/>
    </location>
</feature>
<proteinExistence type="predicted"/>
<evidence type="ECO:0000256" key="1">
    <source>
        <dbReference type="ARBA" id="ARBA00004651"/>
    </source>
</evidence>
<feature type="transmembrane region" description="Helical" evidence="6">
    <location>
        <begin position="400"/>
        <end position="419"/>
    </location>
</feature>
<feature type="transmembrane region" description="Helical" evidence="6">
    <location>
        <begin position="66"/>
        <end position="85"/>
    </location>
</feature>
<dbReference type="PANTHER" id="PTHR30619">
    <property type="entry name" value="DNA INTERNALIZATION/COMPETENCE PROTEIN COMEC/REC2"/>
    <property type="match status" value="1"/>
</dbReference>
<keyword evidence="2" id="KW-1003">Cell membrane</keyword>
<feature type="transmembrane region" description="Helical" evidence="6">
    <location>
        <begin position="12"/>
        <end position="32"/>
    </location>
</feature>
<keyword evidence="4 6" id="KW-1133">Transmembrane helix</keyword>
<evidence type="ECO:0000259" key="8">
    <source>
        <dbReference type="Pfam" id="PF13567"/>
    </source>
</evidence>
<feature type="domain" description="ComEC/Rec2-related protein" evidence="7">
    <location>
        <begin position="243"/>
        <end position="510"/>
    </location>
</feature>
<feature type="transmembrane region" description="Helical" evidence="6">
    <location>
        <begin position="516"/>
        <end position="533"/>
    </location>
</feature>
<evidence type="ECO:0000256" key="5">
    <source>
        <dbReference type="ARBA" id="ARBA00023136"/>
    </source>
</evidence>
<dbReference type="Proteomes" id="UP000286246">
    <property type="component" value="Unassembled WGS sequence"/>
</dbReference>
<name>A0A420B7A2_SPHD1</name>
<dbReference type="Pfam" id="PF13567">
    <property type="entry name" value="DUF4131"/>
    <property type="match status" value="1"/>
</dbReference>
<keyword evidence="3 6" id="KW-0812">Transmembrane</keyword>
<organism evidence="9 10">
    <name type="scientific">Sphingobacterium detergens</name>
    <dbReference type="NCBI Taxonomy" id="1145106"/>
    <lineage>
        <taxon>Bacteria</taxon>
        <taxon>Pseudomonadati</taxon>
        <taxon>Bacteroidota</taxon>
        <taxon>Sphingobacteriia</taxon>
        <taxon>Sphingobacteriales</taxon>
        <taxon>Sphingobacteriaceae</taxon>
        <taxon>Sphingobacterium</taxon>
    </lineage>
</organism>
<dbReference type="InterPro" id="IPR025405">
    <property type="entry name" value="DUF4131"/>
</dbReference>
<keyword evidence="5 6" id="KW-0472">Membrane</keyword>
<comment type="subcellular location">
    <subcellularLocation>
        <location evidence="1">Cell membrane</location>
        <topology evidence="1">Multi-pass membrane protein</topology>
    </subcellularLocation>
</comment>
<evidence type="ECO:0000313" key="9">
    <source>
        <dbReference type="EMBL" id="RKE52571.1"/>
    </source>
</evidence>
<evidence type="ECO:0000256" key="3">
    <source>
        <dbReference type="ARBA" id="ARBA00022692"/>
    </source>
</evidence>
<dbReference type="RefSeq" id="WP_167457273.1">
    <property type="nucleotide sequence ID" value="NZ_RAPY01000002.1"/>
</dbReference>
<comment type="caution">
    <text evidence="9">The sequence shown here is derived from an EMBL/GenBank/DDBJ whole genome shotgun (WGS) entry which is preliminary data.</text>
</comment>
<feature type="transmembrane region" description="Helical" evidence="6">
    <location>
        <begin position="343"/>
        <end position="361"/>
    </location>
</feature>
<dbReference type="InterPro" id="IPR004477">
    <property type="entry name" value="ComEC_N"/>
</dbReference>
<feature type="transmembrane region" description="Helical" evidence="6">
    <location>
        <begin position="425"/>
        <end position="445"/>
    </location>
</feature>
<sequence length="696" mass="80040">MKELSFYQKLERIPILKIASVYAIGLFTAPVLKLSPVWFQYLQYSLFLLTGITLCCYMLKGRLFKYSYLIGYYMLVLLFAVWQFWSKDPLYVRNHFSHFELDNYVVDITEEPKAKSGVIRFSAEVIGGYSQGRFIATTGKIMISLKSRVKGPFQYADRIWLAGKMVSVHPPLNPLEFDYKEHLERADIYHQIFLHADNYALIVQGVSQSTDITGMALETRGYFLKKIRNYFEKEEHFSIVAALIYGFRNNLDEDTIRAFTNTGTVHILSVSGMHVAVLFGFLSLVFRYIPWPLMLNWLPVAITFSVIWLYAFITGLDPPITRAAIMISFVLFAQYFKRNSSTLNALVAAATVILLCAPKAITNVGFQLSFLAVLGMILFLPIFEKMIVAKNLILRFFRDTVGISIAAQILTTPLTLYYFGQFPTYFLLANLLVDFPSTLAMYLGFVMTINPIDWLNEILGILLENLIRFMLYCLDSIDHLAFSTIKINIIDNGLLFLSYAAIFSFLYAYQWKDKKYHYLGLLCVTGIMIIDINQQMINKNMERFRVYNTRNELTIAYFKNRRAVIYSTFDSLNHKALQYACGREIQVLTTDDNIQFIPLNSKAIRNNYLIELPIGKVVVMEHFEDTLPQADLLVIRKNAIHKLSAAVHIISPKEVILDGSNSLKKSLQAEVILDRLSIKNYIIKDNFAYVWDKESL</sequence>
<dbReference type="Pfam" id="PF03772">
    <property type="entry name" value="Competence"/>
    <property type="match status" value="1"/>
</dbReference>
<gene>
    <name evidence="9" type="ORF">DFQ12_2812</name>
</gene>
<evidence type="ECO:0000259" key="7">
    <source>
        <dbReference type="Pfam" id="PF03772"/>
    </source>
</evidence>
<feature type="domain" description="DUF4131" evidence="8">
    <location>
        <begin position="45"/>
        <end position="195"/>
    </location>
</feature>
<dbReference type="PANTHER" id="PTHR30619:SF1">
    <property type="entry name" value="RECOMBINATION PROTEIN 2"/>
    <property type="match status" value="1"/>
</dbReference>